<dbReference type="GO" id="GO:0019706">
    <property type="term" value="F:protein-cysteine S-palmitoyltransferase activity"/>
    <property type="evidence" value="ECO:0007669"/>
    <property type="project" value="UniProtKB-EC"/>
</dbReference>
<evidence type="ECO:0000256" key="1">
    <source>
        <dbReference type="ARBA" id="ARBA00004141"/>
    </source>
</evidence>
<evidence type="ECO:0000256" key="4">
    <source>
        <dbReference type="ARBA" id="ARBA00022989"/>
    </source>
</evidence>
<dbReference type="AlphaFoldDB" id="A0A061DC06"/>
<dbReference type="EMBL" id="LK391711">
    <property type="protein sequence ID" value="CDR98118.1"/>
    <property type="molecule type" value="Genomic_DNA"/>
</dbReference>
<dbReference type="InterPro" id="IPR001594">
    <property type="entry name" value="Palmitoyltrfase_DHHC"/>
</dbReference>
<protein>
    <recommendedName>
        <fullName evidence="7">Palmitoyltransferase</fullName>
        <ecNumber evidence="7">2.3.1.225</ecNumber>
    </recommendedName>
</protein>
<comment type="catalytic activity">
    <reaction evidence="7">
        <text>L-cysteinyl-[protein] + hexadecanoyl-CoA = S-hexadecanoyl-L-cysteinyl-[protein] + CoA</text>
        <dbReference type="Rhea" id="RHEA:36683"/>
        <dbReference type="Rhea" id="RHEA-COMP:10131"/>
        <dbReference type="Rhea" id="RHEA-COMP:11032"/>
        <dbReference type="ChEBI" id="CHEBI:29950"/>
        <dbReference type="ChEBI" id="CHEBI:57287"/>
        <dbReference type="ChEBI" id="CHEBI:57379"/>
        <dbReference type="ChEBI" id="CHEBI:74151"/>
        <dbReference type="EC" id="2.3.1.225"/>
    </reaction>
</comment>
<dbReference type="Pfam" id="PF01529">
    <property type="entry name" value="DHHC"/>
    <property type="match status" value="1"/>
</dbReference>
<dbReference type="KEGG" id="bbig:BBBOND_0406020"/>
<keyword evidence="6 7" id="KW-0012">Acyltransferase</keyword>
<sequence length="267" mass="29963">MRGEVVCCVVKDVLHGSRDDAYQRDNGCTRPFHLAQLLASVVGIAVFCGFWYGIRPSFVFPYYYYINTAVCVLCVVVLGLFAGVTLSDPVDPRARKRGGAENVKKCDSDTCCDICGVVDLSAKHCNICNKCVLRFDHHCIWVNNCVGSPNYLPFFALVACCTLLFTLLVALGVAVFIMDALSLAPRDAWQATYGSFNSTAFYTSTCIVTSFCAVMAVLFWQLFLLHCYLMYKNITTYEYFTMQFSENVDDSIPAWRRCIEKVVVDRK</sequence>
<feature type="transmembrane region" description="Helical" evidence="7">
    <location>
        <begin position="154"/>
        <end position="181"/>
    </location>
</feature>
<dbReference type="PROSITE" id="PS50216">
    <property type="entry name" value="DHHC"/>
    <property type="match status" value="1"/>
</dbReference>
<dbReference type="GO" id="GO:0005783">
    <property type="term" value="C:endoplasmic reticulum"/>
    <property type="evidence" value="ECO:0007669"/>
    <property type="project" value="TreeGrafter"/>
</dbReference>
<dbReference type="EC" id="2.3.1.225" evidence="7"/>
<evidence type="ECO:0000313" key="10">
    <source>
        <dbReference type="Proteomes" id="UP000033188"/>
    </source>
</evidence>
<keyword evidence="5 7" id="KW-0472">Membrane</keyword>
<evidence type="ECO:0000259" key="8">
    <source>
        <dbReference type="Pfam" id="PF01529"/>
    </source>
</evidence>
<feature type="transmembrane region" description="Helical" evidence="7">
    <location>
        <begin position="201"/>
        <end position="225"/>
    </location>
</feature>
<organism evidence="9 10">
    <name type="scientific">Babesia bigemina</name>
    <dbReference type="NCBI Taxonomy" id="5866"/>
    <lineage>
        <taxon>Eukaryota</taxon>
        <taxon>Sar</taxon>
        <taxon>Alveolata</taxon>
        <taxon>Apicomplexa</taxon>
        <taxon>Aconoidasida</taxon>
        <taxon>Piroplasmida</taxon>
        <taxon>Babesiidae</taxon>
        <taxon>Babesia</taxon>
    </lineage>
</organism>
<evidence type="ECO:0000313" key="9">
    <source>
        <dbReference type="EMBL" id="CDR98118.1"/>
    </source>
</evidence>
<feature type="transmembrane region" description="Helical" evidence="7">
    <location>
        <begin position="32"/>
        <end position="52"/>
    </location>
</feature>
<reference evidence="10" key="1">
    <citation type="journal article" date="2014" name="Nucleic Acids Res.">
        <title>The evolutionary dynamics of variant antigen genes in Babesia reveal a history of genomic innovation underlying host-parasite interaction.</title>
        <authorList>
            <person name="Jackson A.P."/>
            <person name="Otto T.D."/>
            <person name="Darby A."/>
            <person name="Ramaprasad A."/>
            <person name="Xia D."/>
            <person name="Echaide I.E."/>
            <person name="Farber M."/>
            <person name="Gahlot S."/>
            <person name="Gamble J."/>
            <person name="Gupta D."/>
            <person name="Gupta Y."/>
            <person name="Jackson L."/>
            <person name="Malandrin L."/>
            <person name="Malas T.B."/>
            <person name="Moussa E."/>
            <person name="Nair M."/>
            <person name="Reid A.J."/>
            <person name="Sanders M."/>
            <person name="Sharma J."/>
            <person name="Tracey A."/>
            <person name="Quail M.A."/>
            <person name="Weir W."/>
            <person name="Wastling J.M."/>
            <person name="Hall N."/>
            <person name="Willadsen P."/>
            <person name="Lingelbach K."/>
            <person name="Shiels B."/>
            <person name="Tait A."/>
            <person name="Berriman M."/>
            <person name="Allred D.R."/>
            <person name="Pain A."/>
        </authorList>
    </citation>
    <scope>NUCLEOTIDE SEQUENCE [LARGE SCALE GENOMIC DNA]</scope>
    <source>
        <strain evidence="10">Bond</strain>
    </source>
</reference>
<dbReference type="GeneID" id="24566659"/>
<dbReference type="Proteomes" id="UP000033188">
    <property type="component" value="Chromosome 5"/>
</dbReference>
<comment type="subcellular location">
    <subcellularLocation>
        <location evidence="1">Membrane</location>
        <topology evidence="1">Multi-pass membrane protein</topology>
    </subcellularLocation>
</comment>
<dbReference type="RefSeq" id="XP_012770304.1">
    <property type="nucleotide sequence ID" value="XM_012914850.1"/>
</dbReference>
<evidence type="ECO:0000256" key="5">
    <source>
        <dbReference type="ARBA" id="ARBA00023136"/>
    </source>
</evidence>
<dbReference type="PANTHER" id="PTHR22883">
    <property type="entry name" value="ZINC FINGER DHHC DOMAIN CONTAINING PROTEIN"/>
    <property type="match status" value="1"/>
</dbReference>
<proteinExistence type="inferred from homology"/>
<dbReference type="VEuPathDB" id="PiroplasmaDB:BBBOND_0406020"/>
<dbReference type="GO" id="GO:0006612">
    <property type="term" value="P:protein targeting to membrane"/>
    <property type="evidence" value="ECO:0007669"/>
    <property type="project" value="TreeGrafter"/>
</dbReference>
<gene>
    <name evidence="9" type="ORF">BBBOND_0406020</name>
</gene>
<dbReference type="GO" id="GO:0005794">
    <property type="term" value="C:Golgi apparatus"/>
    <property type="evidence" value="ECO:0007669"/>
    <property type="project" value="TreeGrafter"/>
</dbReference>
<name>A0A061DC06_BABBI</name>
<dbReference type="STRING" id="5866.A0A061DC06"/>
<comment type="domain">
    <text evidence="7">The DHHC domain is required for palmitoyltransferase activity.</text>
</comment>
<dbReference type="GO" id="GO:0016020">
    <property type="term" value="C:membrane"/>
    <property type="evidence" value="ECO:0007669"/>
    <property type="project" value="UniProtKB-SubCell"/>
</dbReference>
<dbReference type="OrthoDB" id="1924421at2759"/>
<evidence type="ECO:0000256" key="2">
    <source>
        <dbReference type="ARBA" id="ARBA00022679"/>
    </source>
</evidence>
<keyword evidence="2 7" id="KW-0808">Transferase</keyword>
<accession>A0A061DC06</accession>
<evidence type="ECO:0000256" key="7">
    <source>
        <dbReference type="RuleBase" id="RU079119"/>
    </source>
</evidence>
<dbReference type="OMA" id="ICGFVEP"/>
<evidence type="ECO:0000256" key="6">
    <source>
        <dbReference type="ARBA" id="ARBA00023315"/>
    </source>
</evidence>
<feature type="transmembrane region" description="Helical" evidence="7">
    <location>
        <begin position="64"/>
        <end position="87"/>
    </location>
</feature>
<dbReference type="PANTHER" id="PTHR22883:SF203">
    <property type="entry name" value="PALMITOYLTRANSFERASE"/>
    <property type="match status" value="1"/>
</dbReference>
<dbReference type="InterPro" id="IPR039859">
    <property type="entry name" value="PFA4/ZDH16/20/ERF2-like"/>
</dbReference>
<comment type="similarity">
    <text evidence="7">Belongs to the DHHC palmitoyltransferase family.</text>
</comment>
<keyword evidence="4 7" id="KW-1133">Transmembrane helix</keyword>
<evidence type="ECO:0000256" key="3">
    <source>
        <dbReference type="ARBA" id="ARBA00022692"/>
    </source>
</evidence>
<keyword evidence="3 7" id="KW-0812">Transmembrane</keyword>
<keyword evidence="10" id="KW-1185">Reference proteome</keyword>
<feature type="domain" description="Palmitoyltransferase DHHC" evidence="8">
    <location>
        <begin position="108"/>
        <end position="241"/>
    </location>
</feature>